<dbReference type="RefSeq" id="WP_055053215.1">
    <property type="nucleotide sequence ID" value="NZ_CYZA01000006.1"/>
</dbReference>
<dbReference type="Proteomes" id="UP000095447">
    <property type="component" value="Unassembled WGS sequence"/>
</dbReference>
<accession>A0A174A522</accession>
<reference evidence="1 2" key="1">
    <citation type="submission" date="2015-09" db="EMBL/GenBank/DDBJ databases">
        <authorList>
            <consortium name="Pathogen Informatics"/>
        </authorList>
    </citation>
    <scope>NUCLEOTIDE SEQUENCE [LARGE SCALE GENOMIC DNA]</scope>
    <source>
        <strain evidence="1 2">2789STDY5608838</strain>
    </source>
</reference>
<dbReference type="EMBL" id="CYZA01000006">
    <property type="protein sequence ID" value="CUN83802.1"/>
    <property type="molecule type" value="Genomic_DNA"/>
</dbReference>
<evidence type="ECO:0000313" key="1">
    <source>
        <dbReference type="EMBL" id="CUN83802.1"/>
    </source>
</evidence>
<proteinExistence type="predicted"/>
<organism evidence="1 2">
    <name type="scientific">Blautia obeum</name>
    <dbReference type="NCBI Taxonomy" id="40520"/>
    <lineage>
        <taxon>Bacteria</taxon>
        <taxon>Bacillati</taxon>
        <taxon>Bacillota</taxon>
        <taxon>Clostridia</taxon>
        <taxon>Lachnospirales</taxon>
        <taxon>Lachnospiraceae</taxon>
        <taxon>Blautia</taxon>
    </lineage>
</organism>
<protein>
    <submittedName>
        <fullName evidence="1">Uncharacterized protein</fullName>
    </submittedName>
</protein>
<evidence type="ECO:0000313" key="2">
    <source>
        <dbReference type="Proteomes" id="UP000095447"/>
    </source>
</evidence>
<sequence>MNNVYTIQEIMTLKFCELSNVVYEAILAELTKQYQGIIDRLLPIFDKAPVYQLDQYVDIYKFIVVI</sequence>
<dbReference type="AlphaFoldDB" id="A0A174A522"/>
<name>A0A174A522_9FIRM</name>
<gene>
    <name evidence="1" type="ORF">ERS852395_01468</name>
</gene>